<dbReference type="RefSeq" id="XP_013791036.1">
    <property type="nucleotide sequence ID" value="XM_013935582.1"/>
</dbReference>
<keyword evidence="1" id="KW-1133">Transmembrane helix</keyword>
<name>A0ABM1BYE2_LIMPO</name>
<evidence type="ECO:0000259" key="2">
    <source>
        <dbReference type="PROSITE" id="PS50940"/>
    </source>
</evidence>
<dbReference type="InterPro" id="IPR002557">
    <property type="entry name" value="Chitin-bd_dom"/>
</dbReference>
<reference evidence="4" key="1">
    <citation type="submission" date="2025-08" db="UniProtKB">
        <authorList>
            <consortium name="RefSeq"/>
        </authorList>
    </citation>
    <scope>IDENTIFICATION</scope>
    <source>
        <tissue evidence="4">Muscle</tissue>
    </source>
</reference>
<dbReference type="PANTHER" id="PTHR22933:SF43">
    <property type="entry name" value="LP10131P"/>
    <property type="match status" value="1"/>
</dbReference>
<accession>A0ABM1BYE2</accession>
<dbReference type="SMART" id="SM00494">
    <property type="entry name" value="ChtBD2"/>
    <property type="match status" value="1"/>
</dbReference>
<evidence type="ECO:0000313" key="3">
    <source>
        <dbReference type="Proteomes" id="UP000694941"/>
    </source>
</evidence>
<keyword evidence="1" id="KW-0472">Membrane</keyword>
<dbReference type="InterPro" id="IPR052976">
    <property type="entry name" value="Scoloptoxin-like"/>
</dbReference>
<feature type="transmembrane region" description="Helical" evidence="1">
    <location>
        <begin position="24"/>
        <end position="43"/>
    </location>
</feature>
<sequence>MAQQCEKNLHINHEVLYCYWVTDIFNNTISLLGCLFLIAAVALPRAKRAAYDLPPGAELLVGPIKTTFSCVGLHSGYYADVDNNCQIFHICHPQTLPDGTVEVGHWSFFCGNQTVFNQMSFTCAFPEEAVPCRNAPDFYYLNNNIGNENAPFLTDDDVARAYAAIRSQ</sequence>
<dbReference type="Gene3D" id="2.170.140.10">
    <property type="entry name" value="Chitin binding domain"/>
    <property type="match status" value="1"/>
</dbReference>
<dbReference type="PANTHER" id="PTHR22933">
    <property type="entry name" value="FI18007P1-RELATED"/>
    <property type="match status" value="1"/>
</dbReference>
<dbReference type="InterPro" id="IPR036508">
    <property type="entry name" value="Chitin-bd_dom_sf"/>
</dbReference>
<protein>
    <submittedName>
        <fullName evidence="4">Uncharacterized protein LOC106474885</fullName>
    </submittedName>
</protein>
<feature type="domain" description="Chitin-binding type-2" evidence="2">
    <location>
        <begin position="67"/>
        <end position="134"/>
    </location>
</feature>
<dbReference type="GeneID" id="106474885"/>
<dbReference type="Pfam" id="PF01607">
    <property type="entry name" value="CBM_14"/>
    <property type="match status" value="1"/>
</dbReference>
<dbReference type="Proteomes" id="UP000694941">
    <property type="component" value="Unplaced"/>
</dbReference>
<keyword evidence="3" id="KW-1185">Reference proteome</keyword>
<keyword evidence="1" id="KW-0812">Transmembrane</keyword>
<evidence type="ECO:0000313" key="4">
    <source>
        <dbReference type="RefSeq" id="XP_013791036.1"/>
    </source>
</evidence>
<organism evidence="3 4">
    <name type="scientific">Limulus polyphemus</name>
    <name type="common">Atlantic horseshoe crab</name>
    <dbReference type="NCBI Taxonomy" id="6850"/>
    <lineage>
        <taxon>Eukaryota</taxon>
        <taxon>Metazoa</taxon>
        <taxon>Ecdysozoa</taxon>
        <taxon>Arthropoda</taxon>
        <taxon>Chelicerata</taxon>
        <taxon>Merostomata</taxon>
        <taxon>Xiphosura</taxon>
        <taxon>Limulidae</taxon>
        <taxon>Limulus</taxon>
    </lineage>
</organism>
<dbReference type="PROSITE" id="PS50940">
    <property type="entry name" value="CHIT_BIND_II"/>
    <property type="match status" value="1"/>
</dbReference>
<dbReference type="PROSITE" id="PS51257">
    <property type="entry name" value="PROKAR_LIPOPROTEIN"/>
    <property type="match status" value="1"/>
</dbReference>
<proteinExistence type="predicted"/>
<dbReference type="SUPFAM" id="SSF57625">
    <property type="entry name" value="Invertebrate chitin-binding proteins"/>
    <property type="match status" value="1"/>
</dbReference>
<evidence type="ECO:0000256" key="1">
    <source>
        <dbReference type="SAM" id="Phobius"/>
    </source>
</evidence>
<gene>
    <name evidence="4" type="primary">LOC106474885</name>
</gene>